<dbReference type="Pfam" id="PF00216">
    <property type="entry name" value="Bac_DNA_binding"/>
    <property type="match status" value="1"/>
</dbReference>
<feature type="region of interest" description="Disordered" evidence="3">
    <location>
        <begin position="124"/>
        <end position="146"/>
    </location>
</feature>
<sequence length="176" mass="18324">MWTSVAFVAVVLMLTQGKECMAYAPGMSASALQSVIQKPVSAKPVLRGRTATLVSSSSVAKPPAAAASKAETVKKAEYVAIVANKAGVSKKETETVLKALTETIVETVVSGKKINIPNIGTFEPKHRQKRTGRNPRTGEVLDIPPSTVPSLSISTVFKKAVNGEGPLPGKADKAAG</sequence>
<dbReference type="OMA" id="GKECMAY"/>
<evidence type="ECO:0000313" key="6">
    <source>
        <dbReference type="Proteomes" id="UP000041254"/>
    </source>
</evidence>
<dbReference type="InterPro" id="IPR010992">
    <property type="entry name" value="IHF-like_DNA-bd_dom_sf"/>
</dbReference>
<accession>A0A0G4FFH9</accession>
<dbReference type="OrthoDB" id="10261135at2759"/>
<evidence type="ECO:0000256" key="1">
    <source>
        <dbReference type="ARBA" id="ARBA00023125"/>
    </source>
</evidence>
<feature type="signal peptide" evidence="4">
    <location>
        <begin position="1"/>
        <end position="17"/>
    </location>
</feature>
<evidence type="ECO:0000256" key="4">
    <source>
        <dbReference type="SAM" id="SignalP"/>
    </source>
</evidence>
<dbReference type="PRINTS" id="PR01727">
    <property type="entry name" value="DNABINDINGHU"/>
</dbReference>
<dbReference type="InParanoid" id="A0A0G4FFH9"/>
<protein>
    <submittedName>
        <fullName evidence="5">Uncharacterized protein</fullName>
    </submittedName>
</protein>
<dbReference type="EMBL" id="CDMY01000429">
    <property type="protein sequence ID" value="CEM11967.1"/>
    <property type="molecule type" value="Genomic_DNA"/>
</dbReference>
<dbReference type="InterPro" id="IPR000119">
    <property type="entry name" value="Hist_DNA-bd"/>
</dbReference>
<keyword evidence="4" id="KW-0732">Signal</keyword>
<reference evidence="5 6" key="1">
    <citation type="submission" date="2014-11" db="EMBL/GenBank/DDBJ databases">
        <authorList>
            <person name="Zhu J."/>
            <person name="Qi W."/>
            <person name="Song R."/>
        </authorList>
    </citation>
    <scope>NUCLEOTIDE SEQUENCE [LARGE SCALE GENOMIC DNA]</scope>
</reference>
<evidence type="ECO:0000256" key="2">
    <source>
        <dbReference type="RuleBase" id="RU003939"/>
    </source>
</evidence>
<dbReference type="SUPFAM" id="SSF47729">
    <property type="entry name" value="IHF-like DNA-binding proteins"/>
    <property type="match status" value="1"/>
</dbReference>
<dbReference type="GO" id="GO:0030527">
    <property type="term" value="F:structural constituent of chromatin"/>
    <property type="evidence" value="ECO:0007669"/>
    <property type="project" value="InterPro"/>
</dbReference>
<comment type="similarity">
    <text evidence="2">Belongs to the bacterial histone-like protein family.</text>
</comment>
<dbReference type="PANTHER" id="PTHR33175:SF3">
    <property type="entry name" value="DNA-BINDING PROTEIN HU-BETA"/>
    <property type="match status" value="1"/>
</dbReference>
<dbReference type="Gene3D" id="4.10.520.10">
    <property type="entry name" value="IHF-like DNA-binding proteins"/>
    <property type="match status" value="1"/>
</dbReference>
<proteinExistence type="inferred from homology"/>
<dbReference type="SMART" id="SM00411">
    <property type="entry name" value="BHL"/>
    <property type="match status" value="1"/>
</dbReference>
<gene>
    <name evidence="5" type="ORF">Vbra_15301</name>
</gene>
<dbReference type="VEuPathDB" id="CryptoDB:Vbra_15301"/>
<dbReference type="PhylomeDB" id="A0A0G4FFH9"/>
<name>A0A0G4FFH9_VITBC</name>
<dbReference type="CDD" id="cd13831">
    <property type="entry name" value="HU"/>
    <property type="match status" value="1"/>
</dbReference>
<dbReference type="PANTHER" id="PTHR33175">
    <property type="entry name" value="DNA-BINDING PROTEIN HU"/>
    <property type="match status" value="1"/>
</dbReference>
<organism evidence="5 6">
    <name type="scientific">Vitrella brassicaformis (strain CCMP3155)</name>
    <dbReference type="NCBI Taxonomy" id="1169540"/>
    <lineage>
        <taxon>Eukaryota</taxon>
        <taxon>Sar</taxon>
        <taxon>Alveolata</taxon>
        <taxon>Colpodellida</taxon>
        <taxon>Vitrellaceae</taxon>
        <taxon>Vitrella</taxon>
    </lineage>
</organism>
<dbReference type="Proteomes" id="UP000041254">
    <property type="component" value="Unassembled WGS sequence"/>
</dbReference>
<feature type="chain" id="PRO_5005189223" evidence="4">
    <location>
        <begin position="18"/>
        <end position="176"/>
    </location>
</feature>
<evidence type="ECO:0000313" key="5">
    <source>
        <dbReference type="EMBL" id="CEM11967.1"/>
    </source>
</evidence>
<dbReference type="AlphaFoldDB" id="A0A0G4FFH9"/>
<keyword evidence="1" id="KW-0238">DNA-binding</keyword>
<keyword evidence="6" id="KW-1185">Reference proteome</keyword>
<evidence type="ECO:0000256" key="3">
    <source>
        <dbReference type="SAM" id="MobiDB-lite"/>
    </source>
</evidence>
<dbReference type="GO" id="GO:0003677">
    <property type="term" value="F:DNA binding"/>
    <property type="evidence" value="ECO:0007669"/>
    <property type="project" value="UniProtKB-KW"/>
</dbReference>